<evidence type="ECO:0000256" key="8">
    <source>
        <dbReference type="ARBA" id="ARBA00039025"/>
    </source>
</evidence>
<sequence>MLRFDVRAAFRDDATTFEVAADLTVRDGETLCLLGPSGSGKTLLLELLAGFHDHDGSIELDGRSLDDAPPEERDLSLVFQNYALFSHLSVRENVAFGATYHEDARDPDALLARLGVADLATRSPETLSGGEKQRVALARALCVRPDAFLLDEPLSALDAPTRERLRDDLVDVLADETAVYVTHDRTTARAVADRVAVLRGGRVAQVGPTEAVFERPATRFVAAFTGATVVESTDLPAGLDAPTGTLAVRPEHVRVGVDTGVPARVTRAVREDAAHRVTLAVGDAELVAYAPTDPPTETTVAVPPGRWHVLPRGGRDADA</sequence>
<comment type="similarity">
    <text evidence="6">Belongs to the ABC transporter superfamily. Sulfate/tungstate importer (TC 3.A.1.6) family.</text>
</comment>
<name>A0A830GAC9_9EURY</name>
<dbReference type="PROSITE" id="PS00211">
    <property type="entry name" value="ABC_TRANSPORTER_1"/>
    <property type="match status" value="1"/>
</dbReference>
<keyword evidence="2" id="KW-0813">Transport</keyword>
<dbReference type="SUPFAM" id="SSF50331">
    <property type="entry name" value="MOP-like"/>
    <property type="match status" value="1"/>
</dbReference>
<organism evidence="12 13">
    <name type="scientific">Halarchaeum nitratireducens</name>
    <dbReference type="NCBI Taxonomy" id="489913"/>
    <lineage>
        <taxon>Archaea</taxon>
        <taxon>Methanobacteriati</taxon>
        <taxon>Methanobacteriota</taxon>
        <taxon>Stenosarchaea group</taxon>
        <taxon>Halobacteria</taxon>
        <taxon>Halobacteriales</taxon>
        <taxon>Halobacteriaceae</taxon>
    </lineage>
</organism>
<keyword evidence="3" id="KW-0500">Molybdenum</keyword>
<dbReference type="Gene3D" id="3.40.50.300">
    <property type="entry name" value="P-loop containing nucleotide triphosphate hydrolases"/>
    <property type="match status" value="1"/>
</dbReference>
<evidence type="ECO:0000313" key="13">
    <source>
        <dbReference type="Proteomes" id="UP000608850"/>
    </source>
</evidence>
<gene>
    <name evidence="12" type="ORF">GCM10009021_10940</name>
</gene>
<dbReference type="GO" id="GO:0005524">
    <property type="term" value="F:ATP binding"/>
    <property type="evidence" value="ECO:0007669"/>
    <property type="project" value="UniProtKB-KW"/>
</dbReference>
<dbReference type="InterPro" id="IPR017871">
    <property type="entry name" value="ABC_transporter-like_CS"/>
</dbReference>
<dbReference type="EMBL" id="BMOQ01000003">
    <property type="protein sequence ID" value="GGN12670.1"/>
    <property type="molecule type" value="Genomic_DNA"/>
</dbReference>
<dbReference type="GO" id="GO:0005886">
    <property type="term" value="C:plasma membrane"/>
    <property type="evidence" value="ECO:0007669"/>
    <property type="project" value="UniProtKB-SubCell"/>
</dbReference>
<dbReference type="Pfam" id="PF00005">
    <property type="entry name" value="ABC_tran"/>
    <property type="match status" value="1"/>
</dbReference>
<dbReference type="RefSeq" id="WP_188877612.1">
    <property type="nucleotide sequence ID" value="NZ_BMOQ01000003.1"/>
</dbReference>
<protein>
    <recommendedName>
        <fullName evidence="9">Molybdate/tungstate import ATP-binding protein WtpC</fullName>
        <ecNumber evidence="8">7.3.2.6</ecNumber>
    </recommendedName>
</protein>
<evidence type="ECO:0000259" key="11">
    <source>
        <dbReference type="PROSITE" id="PS50893"/>
    </source>
</evidence>
<dbReference type="AlphaFoldDB" id="A0A830GAC9"/>
<dbReference type="PANTHER" id="PTHR42781:SF4">
    <property type="entry name" value="SPERMIDINE_PUTRESCINE IMPORT ATP-BINDING PROTEIN POTA"/>
    <property type="match status" value="1"/>
</dbReference>
<dbReference type="InterPro" id="IPR027417">
    <property type="entry name" value="P-loop_NTPase"/>
</dbReference>
<comment type="caution">
    <text evidence="12">The sequence shown here is derived from an EMBL/GenBank/DDBJ whole genome shotgun (WGS) entry which is preliminary data.</text>
</comment>
<dbReference type="GO" id="GO:0016887">
    <property type="term" value="F:ATP hydrolysis activity"/>
    <property type="evidence" value="ECO:0007669"/>
    <property type="project" value="InterPro"/>
</dbReference>
<evidence type="ECO:0000256" key="1">
    <source>
        <dbReference type="ARBA" id="ARBA00004202"/>
    </source>
</evidence>
<reference evidence="12 13" key="1">
    <citation type="journal article" date="2019" name="Int. J. Syst. Evol. Microbiol.">
        <title>The Global Catalogue of Microorganisms (GCM) 10K type strain sequencing project: providing services to taxonomists for standard genome sequencing and annotation.</title>
        <authorList>
            <consortium name="The Broad Institute Genomics Platform"/>
            <consortium name="The Broad Institute Genome Sequencing Center for Infectious Disease"/>
            <person name="Wu L."/>
            <person name="Ma J."/>
        </authorList>
    </citation>
    <scope>NUCLEOTIDE SEQUENCE [LARGE SCALE GENOMIC DNA]</scope>
    <source>
        <strain evidence="12 13">JCM 16331</strain>
    </source>
</reference>
<dbReference type="EC" id="7.3.2.6" evidence="8"/>
<evidence type="ECO:0000256" key="6">
    <source>
        <dbReference type="ARBA" id="ARBA00038307"/>
    </source>
</evidence>
<dbReference type="GO" id="GO:1901238">
    <property type="term" value="F:ABC-type tungstate transporter activity"/>
    <property type="evidence" value="ECO:0007669"/>
    <property type="project" value="UniProtKB-EC"/>
</dbReference>
<evidence type="ECO:0000256" key="7">
    <source>
        <dbReference type="ARBA" id="ARBA00038781"/>
    </source>
</evidence>
<dbReference type="InterPro" id="IPR050093">
    <property type="entry name" value="ABC_SmlMolc_Importer"/>
</dbReference>
<dbReference type="SUPFAM" id="SSF52540">
    <property type="entry name" value="P-loop containing nucleoside triphosphate hydrolases"/>
    <property type="match status" value="1"/>
</dbReference>
<accession>A0A830GAC9</accession>
<feature type="domain" description="ABC transporter" evidence="11">
    <location>
        <begin position="2"/>
        <end position="225"/>
    </location>
</feature>
<proteinExistence type="inferred from homology"/>
<dbReference type="InterPro" id="IPR003593">
    <property type="entry name" value="AAA+_ATPase"/>
</dbReference>
<dbReference type="InterPro" id="IPR003439">
    <property type="entry name" value="ABC_transporter-like_ATP-bd"/>
</dbReference>
<keyword evidence="13" id="KW-1185">Reference proteome</keyword>
<evidence type="ECO:0000256" key="2">
    <source>
        <dbReference type="ARBA" id="ARBA00022448"/>
    </source>
</evidence>
<evidence type="ECO:0000313" key="12">
    <source>
        <dbReference type="EMBL" id="GGN12670.1"/>
    </source>
</evidence>
<dbReference type="SMART" id="SM00382">
    <property type="entry name" value="AAA"/>
    <property type="match status" value="1"/>
</dbReference>
<keyword evidence="4" id="KW-0547">Nucleotide-binding</keyword>
<evidence type="ECO:0000256" key="5">
    <source>
        <dbReference type="ARBA" id="ARBA00022840"/>
    </source>
</evidence>
<dbReference type="PANTHER" id="PTHR42781">
    <property type="entry name" value="SPERMIDINE/PUTRESCINE IMPORT ATP-BINDING PROTEIN POTA"/>
    <property type="match status" value="1"/>
</dbReference>
<evidence type="ECO:0000256" key="10">
    <source>
        <dbReference type="ARBA" id="ARBA00047936"/>
    </source>
</evidence>
<comment type="catalytic activity">
    <reaction evidence="10">
        <text>tungstate(in) + ATP + H2O = tungstate(out) + ADP + phosphate + H(+)</text>
        <dbReference type="Rhea" id="RHEA:35027"/>
        <dbReference type="ChEBI" id="CHEBI:15377"/>
        <dbReference type="ChEBI" id="CHEBI:15378"/>
        <dbReference type="ChEBI" id="CHEBI:30616"/>
        <dbReference type="ChEBI" id="CHEBI:43474"/>
        <dbReference type="ChEBI" id="CHEBI:46502"/>
        <dbReference type="ChEBI" id="CHEBI:456216"/>
        <dbReference type="EC" id="7.3.2.6"/>
    </reaction>
</comment>
<evidence type="ECO:0000256" key="9">
    <source>
        <dbReference type="ARBA" id="ARBA00041133"/>
    </source>
</evidence>
<evidence type="ECO:0000256" key="3">
    <source>
        <dbReference type="ARBA" id="ARBA00022505"/>
    </source>
</evidence>
<dbReference type="InterPro" id="IPR008995">
    <property type="entry name" value="Mo/tungstate-bd_C_term_dom"/>
</dbReference>
<dbReference type="PROSITE" id="PS50893">
    <property type="entry name" value="ABC_TRANSPORTER_2"/>
    <property type="match status" value="1"/>
</dbReference>
<evidence type="ECO:0000256" key="4">
    <source>
        <dbReference type="ARBA" id="ARBA00022741"/>
    </source>
</evidence>
<comment type="subunit">
    <text evidence="7">The complex is composed of two ATP-binding proteins (WtpC), two transmembrane proteins (WtpB) and a solute-binding protein (WtpA).</text>
</comment>
<dbReference type="OrthoDB" id="18368at2157"/>
<dbReference type="Proteomes" id="UP000608850">
    <property type="component" value="Unassembled WGS sequence"/>
</dbReference>
<keyword evidence="5 12" id="KW-0067">ATP-binding</keyword>
<comment type="subcellular location">
    <subcellularLocation>
        <location evidence="1">Cell membrane</location>
        <topology evidence="1">Peripheral membrane protein</topology>
    </subcellularLocation>
</comment>